<dbReference type="HOGENOM" id="CLU_1180340_0_0_1"/>
<name>A0A0C3C1X2_HEBCY</name>
<evidence type="ECO:0000256" key="1">
    <source>
        <dbReference type="SAM" id="MobiDB-lite"/>
    </source>
</evidence>
<evidence type="ECO:0000313" key="3">
    <source>
        <dbReference type="EMBL" id="KIM42940.1"/>
    </source>
</evidence>
<feature type="region of interest" description="Disordered" evidence="1">
    <location>
        <begin position="211"/>
        <end position="235"/>
    </location>
</feature>
<organism evidence="3 4">
    <name type="scientific">Hebeloma cylindrosporum</name>
    <dbReference type="NCBI Taxonomy" id="76867"/>
    <lineage>
        <taxon>Eukaryota</taxon>
        <taxon>Fungi</taxon>
        <taxon>Dikarya</taxon>
        <taxon>Basidiomycota</taxon>
        <taxon>Agaricomycotina</taxon>
        <taxon>Agaricomycetes</taxon>
        <taxon>Agaricomycetidae</taxon>
        <taxon>Agaricales</taxon>
        <taxon>Agaricineae</taxon>
        <taxon>Hymenogastraceae</taxon>
        <taxon>Hebeloma</taxon>
    </lineage>
</organism>
<dbReference type="InterPro" id="IPR040898">
    <property type="entry name" value="CxC6"/>
</dbReference>
<dbReference type="Proteomes" id="UP000053424">
    <property type="component" value="Unassembled WGS sequence"/>
</dbReference>
<dbReference type="OrthoDB" id="2527272at2759"/>
<dbReference type="EMBL" id="KN831777">
    <property type="protein sequence ID" value="KIM42940.1"/>
    <property type="molecule type" value="Genomic_DNA"/>
</dbReference>
<feature type="compositionally biased region" description="Basic and acidic residues" evidence="1">
    <location>
        <begin position="225"/>
        <end position="235"/>
    </location>
</feature>
<sequence>MANDDPAVVIGADEIVLTNLYLKHCAYERCTKDLKNARGGAFCNEHEILYRNKCRIIECGQHTVAHQAEWRKYKFYHSHSSLAGVRRMLQRPGERNPWEPGLRRMDQPHDNNQDVEIPQVNYFGPSKIYSVANGTWNIWKKTTHFIVDLYHYINHRTTDLLCRKWCNPGFESILKCMKIGNFDWFLHTMLFYHTQHVIQKQSQKEQIHQINEIDNDEGEENEPDIPERHWNVEED</sequence>
<dbReference type="Pfam" id="PF18721">
    <property type="entry name" value="CxC6"/>
    <property type="match status" value="1"/>
</dbReference>
<evidence type="ECO:0000313" key="4">
    <source>
        <dbReference type="Proteomes" id="UP000053424"/>
    </source>
</evidence>
<reference evidence="4" key="2">
    <citation type="submission" date="2015-01" db="EMBL/GenBank/DDBJ databases">
        <title>Evolutionary Origins and Diversification of the Mycorrhizal Mutualists.</title>
        <authorList>
            <consortium name="DOE Joint Genome Institute"/>
            <consortium name="Mycorrhizal Genomics Consortium"/>
            <person name="Kohler A."/>
            <person name="Kuo A."/>
            <person name="Nagy L.G."/>
            <person name="Floudas D."/>
            <person name="Copeland A."/>
            <person name="Barry K.W."/>
            <person name="Cichocki N."/>
            <person name="Veneault-Fourrey C."/>
            <person name="LaButti K."/>
            <person name="Lindquist E.A."/>
            <person name="Lipzen A."/>
            <person name="Lundell T."/>
            <person name="Morin E."/>
            <person name="Murat C."/>
            <person name="Riley R."/>
            <person name="Ohm R."/>
            <person name="Sun H."/>
            <person name="Tunlid A."/>
            <person name="Henrissat B."/>
            <person name="Grigoriev I.V."/>
            <person name="Hibbett D.S."/>
            <person name="Martin F."/>
        </authorList>
    </citation>
    <scope>NUCLEOTIDE SEQUENCE [LARGE SCALE GENOMIC DNA]</scope>
    <source>
        <strain evidence="4">h7</strain>
    </source>
</reference>
<feature type="domain" description="CxC6 like cysteine cluster associated with KDZ" evidence="2">
    <location>
        <begin position="23"/>
        <end position="66"/>
    </location>
</feature>
<gene>
    <name evidence="3" type="ORF">M413DRAFT_18545</name>
</gene>
<reference evidence="3 4" key="1">
    <citation type="submission" date="2014-04" db="EMBL/GenBank/DDBJ databases">
        <authorList>
            <consortium name="DOE Joint Genome Institute"/>
            <person name="Kuo A."/>
            <person name="Gay G."/>
            <person name="Dore J."/>
            <person name="Kohler A."/>
            <person name="Nagy L.G."/>
            <person name="Floudas D."/>
            <person name="Copeland A."/>
            <person name="Barry K.W."/>
            <person name="Cichocki N."/>
            <person name="Veneault-Fourrey C."/>
            <person name="LaButti K."/>
            <person name="Lindquist E.A."/>
            <person name="Lipzen A."/>
            <person name="Lundell T."/>
            <person name="Morin E."/>
            <person name="Murat C."/>
            <person name="Sun H."/>
            <person name="Tunlid A."/>
            <person name="Henrissat B."/>
            <person name="Grigoriev I.V."/>
            <person name="Hibbett D.S."/>
            <person name="Martin F."/>
            <person name="Nordberg H.P."/>
            <person name="Cantor M.N."/>
            <person name="Hua S.X."/>
        </authorList>
    </citation>
    <scope>NUCLEOTIDE SEQUENCE [LARGE SCALE GENOMIC DNA]</scope>
    <source>
        <strain evidence="4">h7</strain>
    </source>
</reference>
<dbReference type="AlphaFoldDB" id="A0A0C3C1X2"/>
<protein>
    <recommendedName>
        <fullName evidence="2">CxC6 like cysteine cluster associated with KDZ domain-containing protein</fullName>
    </recommendedName>
</protein>
<keyword evidence="4" id="KW-1185">Reference proteome</keyword>
<accession>A0A0C3C1X2</accession>
<proteinExistence type="predicted"/>
<feature type="compositionally biased region" description="Acidic residues" evidence="1">
    <location>
        <begin position="213"/>
        <end position="224"/>
    </location>
</feature>
<evidence type="ECO:0000259" key="2">
    <source>
        <dbReference type="Pfam" id="PF18721"/>
    </source>
</evidence>